<protein>
    <submittedName>
        <fullName evidence="9">ABC transporter substrate-binding protein</fullName>
    </submittedName>
</protein>
<dbReference type="AlphaFoldDB" id="A0A098QWW7"/>
<keyword evidence="4 8" id="KW-0732">Signal</keyword>
<evidence type="ECO:0000313" key="10">
    <source>
        <dbReference type="Proteomes" id="UP000029692"/>
    </source>
</evidence>
<evidence type="ECO:0000313" key="9">
    <source>
        <dbReference type="EMBL" id="KGE71888.1"/>
    </source>
</evidence>
<dbReference type="InterPro" id="IPR050490">
    <property type="entry name" value="Bact_solute-bd_prot1"/>
</dbReference>
<evidence type="ECO:0000256" key="5">
    <source>
        <dbReference type="ARBA" id="ARBA00023136"/>
    </source>
</evidence>
<dbReference type="Proteomes" id="UP000029692">
    <property type="component" value="Unassembled WGS sequence"/>
</dbReference>
<gene>
    <name evidence="9" type="ORF">DC28_08705</name>
</gene>
<keyword evidence="10" id="KW-1185">Reference proteome</keyword>
<dbReference type="InterPro" id="IPR006059">
    <property type="entry name" value="SBP"/>
</dbReference>
<evidence type="ECO:0000256" key="8">
    <source>
        <dbReference type="SAM" id="SignalP"/>
    </source>
</evidence>
<proteinExistence type="inferred from homology"/>
<dbReference type="eggNOG" id="COG1653">
    <property type="taxonomic scope" value="Bacteria"/>
</dbReference>
<sequence length="422" mass="45567">MEDFFMKRLTALVLILVAATGFVFAGGDQEGGGVPRLEILQNKPEIDAQLKAYAAAWGQKNGVQVVVKTVGGSVDVDVDQMLTIGYAAGEMPDIFVFPGVADYEKWSEVILDVSDQPWVEETSVEFTYDGKVYGFPVAVEGWGLAYNADILEAAGVDPASLVNYAGYKAAFEKIDSMKAELGLESVVSMAASISMSWVTAHHNFNSLLSAGLPYGDLSVVNDLLAGNVDMARLSQYADWVELLFTYADQAVLLTGDYDAQVGAFAQGKAAFLHQGNWADGNIEAAGAEFPRAFAPHGALATETDGIFASAPAYYAINADSDVQELAKKFLNDLVFTDAGHRYMVEEAGMIPAFASVELSPASPLSQSVQEWVASGKVYSWNQYYFSDSFRDDTLGPIYNQFASGTLSKAQFIQAMKQAFESR</sequence>
<keyword evidence="6" id="KW-0564">Palmitate</keyword>
<name>A0A098QWW7_9SPIO</name>
<dbReference type="PANTHER" id="PTHR43649:SF33">
    <property type="entry name" value="POLYGALACTURONAN_RHAMNOGALACTURONAN-BINDING PROTEIN YTCQ"/>
    <property type="match status" value="1"/>
</dbReference>
<comment type="caution">
    <text evidence="9">The sequence shown here is derived from an EMBL/GenBank/DDBJ whole genome shotgun (WGS) entry which is preliminary data.</text>
</comment>
<keyword evidence="5" id="KW-0472">Membrane</keyword>
<dbReference type="EMBL" id="JNUP01000064">
    <property type="protein sequence ID" value="KGE71888.1"/>
    <property type="molecule type" value="Genomic_DNA"/>
</dbReference>
<evidence type="ECO:0000256" key="6">
    <source>
        <dbReference type="ARBA" id="ARBA00023139"/>
    </source>
</evidence>
<dbReference type="SUPFAM" id="SSF53850">
    <property type="entry name" value="Periplasmic binding protein-like II"/>
    <property type="match status" value="1"/>
</dbReference>
<evidence type="ECO:0000256" key="4">
    <source>
        <dbReference type="ARBA" id="ARBA00022729"/>
    </source>
</evidence>
<feature type="chain" id="PRO_5001946606" evidence="8">
    <location>
        <begin position="26"/>
        <end position="422"/>
    </location>
</feature>
<dbReference type="Pfam" id="PF13416">
    <property type="entry name" value="SBP_bac_8"/>
    <property type="match status" value="1"/>
</dbReference>
<comment type="similarity">
    <text evidence="2">Belongs to the bacterial solute-binding protein 1 family.</text>
</comment>
<dbReference type="STRING" id="1480694.DC28_08705"/>
<evidence type="ECO:0000256" key="2">
    <source>
        <dbReference type="ARBA" id="ARBA00008520"/>
    </source>
</evidence>
<organism evidence="9 10">
    <name type="scientific">Spirochaeta lutea</name>
    <dbReference type="NCBI Taxonomy" id="1480694"/>
    <lineage>
        <taxon>Bacteria</taxon>
        <taxon>Pseudomonadati</taxon>
        <taxon>Spirochaetota</taxon>
        <taxon>Spirochaetia</taxon>
        <taxon>Spirochaetales</taxon>
        <taxon>Spirochaetaceae</taxon>
        <taxon>Spirochaeta</taxon>
    </lineage>
</organism>
<dbReference type="PANTHER" id="PTHR43649">
    <property type="entry name" value="ARABINOSE-BINDING PROTEIN-RELATED"/>
    <property type="match status" value="1"/>
</dbReference>
<evidence type="ECO:0000256" key="7">
    <source>
        <dbReference type="ARBA" id="ARBA00023288"/>
    </source>
</evidence>
<keyword evidence="3" id="KW-1003">Cell membrane</keyword>
<evidence type="ECO:0000256" key="1">
    <source>
        <dbReference type="ARBA" id="ARBA00004418"/>
    </source>
</evidence>
<accession>A0A098QWW7</accession>
<keyword evidence="7" id="KW-0449">Lipoprotein</keyword>
<comment type="subcellular location">
    <subcellularLocation>
        <location evidence="1">Periplasm</location>
    </subcellularLocation>
</comment>
<reference evidence="9 10" key="1">
    <citation type="submission" date="2014-05" db="EMBL/GenBank/DDBJ databases">
        <title>De novo Genome Sequence of Spirocheata sp.</title>
        <authorList>
            <person name="Shivani Y."/>
            <person name="Subhash Y."/>
            <person name="Tushar L."/>
            <person name="Sasikala C."/>
            <person name="Ramana C.V."/>
        </authorList>
    </citation>
    <scope>NUCLEOTIDE SEQUENCE [LARGE SCALE GENOMIC DNA]</scope>
    <source>
        <strain evidence="9 10">JC230</strain>
    </source>
</reference>
<dbReference type="Gene3D" id="3.40.190.10">
    <property type="entry name" value="Periplasmic binding protein-like II"/>
    <property type="match status" value="2"/>
</dbReference>
<feature type="signal peptide" evidence="8">
    <location>
        <begin position="1"/>
        <end position="25"/>
    </location>
</feature>
<evidence type="ECO:0000256" key="3">
    <source>
        <dbReference type="ARBA" id="ARBA00022475"/>
    </source>
</evidence>
<dbReference type="GO" id="GO:0042597">
    <property type="term" value="C:periplasmic space"/>
    <property type="evidence" value="ECO:0007669"/>
    <property type="project" value="UniProtKB-SubCell"/>
</dbReference>